<feature type="compositionally biased region" description="Low complexity" evidence="2">
    <location>
        <begin position="347"/>
        <end position="361"/>
    </location>
</feature>
<dbReference type="InterPro" id="IPR013783">
    <property type="entry name" value="Ig-like_fold"/>
</dbReference>
<feature type="region of interest" description="Disordered" evidence="2">
    <location>
        <begin position="295"/>
        <end position="366"/>
    </location>
</feature>
<evidence type="ECO:0000313" key="4">
    <source>
        <dbReference type="Proteomes" id="UP000225706"/>
    </source>
</evidence>
<accession>A0A2B4S4J9</accession>
<dbReference type="AlphaFoldDB" id="A0A2B4S4J9"/>
<gene>
    <name evidence="3" type="ORF">AWC38_SpisGene11109</name>
</gene>
<evidence type="ECO:0000256" key="1">
    <source>
        <dbReference type="SAM" id="Coils"/>
    </source>
</evidence>
<protein>
    <submittedName>
        <fullName evidence="3">Uncharacterized protein</fullName>
    </submittedName>
</protein>
<feature type="compositionally biased region" description="Basic and acidic residues" evidence="2">
    <location>
        <begin position="332"/>
        <end position="341"/>
    </location>
</feature>
<organism evidence="3 4">
    <name type="scientific">Stylophora pistillata</name>
    <name type="common">Smooth cauliflower coral</name>
    <dbReference type="NCBI Taxonomy" id="50429"/>
    <lineage>
        <taxon>Eukaryota</taxon>
        <taxon>Metazoa</taxon>
        <taxon>Cnidaria</taxon>
        <taxon>Anthozoa</taxon>
        <taxon>Hexacorallia</taxon>
        <taxon>Scleractinia</taxon>
        <taxon>Astrocoeniina</taxon>
        <taxon>Pocilloporidae</taxon>
        <taxon>Stylophora</taxon>
    </lineage>
</organism>
<feature type="region of interest" description="Disordered" evidence="2">
    <location>
        <begin position="641"/>
        <end position="676"/>
    </location>
</feature>
<evidence type="ECO:0000256" key="2">
    <source>
        <dbReference type="SAM" id="MobiDB-lite"/>
    </source>
</evidence>
<feature type="coiled-coil region" evidence="1">
    <location>
        <begin position="848"/>
        <end position="893"/>
    </location>
</feature>
<keyword evidence="1" id="KW-0175">Coiled coil</keyword>
<proteinExistence type="predicted"/>
<feature type="region of interest" description="Disordered" evidence="2">
    <location>
        <begin position="502"/>
        <end position="522"/>
    </location>
</feature>
<name>A0A2B4S4J9_STYPI</name>
<dbReference type="Gene3D" id="2.60.40.10">
    <property type="entry name" value="Immunoglobulins"/>
    <property type="match status" value="1"/>
</dbReference>
<dbReference type="EMBL" id="LSMT01000180">
    <property type="protein sequence ID" value="PFX24326.1"/>
    <property type="molecule type" value="Genomic_DNA"/>
</dbReference>
<keyword evidence="4" id="KW-1185">Reference proteome</keyword>
<comment type="caution">
    <text evidence="3">The sequence shown here is derived from an EMBL/GenBank/DDBJ whole genome shotgun (WGS) entry which is preliminary data.</text>
</comment>
<reference evidence="4" key="1">
    <citation type="journal article" date="2017" name="bioRxiv">
        <title>Comparative analysis of the genomes of Stylophora pistillata and Acropora digitifera provides evidence for extensive differences between species of corals.</title>
        <authorList>
            <person name="Voolstra C.R."/>
            <person name="Li Y."/>
            <person name="Liew Y.J."/>
            <person name="Baumgarten S."/>
            <person name="Zoccola D."/>
            <person name="Flot J.-F."/>
            <person name="Tambutte S."/>
            <person name="Allemand D."/>
            <person name="Aranda M."/>
        </authorList>
    </citation>
    <scope>NUCLEOTIDE SEQUENCE [LARGE SCALE GENOMIC DNA]</scope>
</reference>
<feature type="compositionally biased region" description="Polar residues" evidence="2">
    <location>
        <begin position="508"/>
        <end position="520"/>
    </location>
</feature>
<feature type="compositionally biased region" description="Basic and acidic residues" evidence="2">
    <location>
        <begin position="641"/>
        <end position="652"/>
    </location>
</feature>
<sequence>MEPFCVREHIPLLASRRQNMDLPRNSTILLKNVTVLESKDVQVQNGAVLTPNNMKMAQIKKNEGHYKAKVVFQKSMNEESVRRKLEETFDILKGKRFWCAARKTQNEAELDFNGDRGIWNGKTINSRLRGGSALIIVIVEDELLQRLSRDTSNNTEADKVAVNQLNFELPLPYQLALAQYGVPKVMTVATPFDSGKTRIGDSADFSPLDFNDLSNLNPTDPLGFKSDLGFENGGMNTHNSQGFDLEEFLPDMSPGPFIGYAETVSRDFPSTEDDNEESELSVAQYCVPQVTTMANSFDSGNTGMGDSADFSSLDRKDYSSLPRELPSPSTKENNEESEQQHKVLITSADASQSSDSALGSSEVERMSQDLPVVRHFQRQGAYAPEIEPKQGPLQGGEPFYLELERDLPPSVKFVWVTFGSKEVKAWKTYEEGLGSVTMHGKKIPPGYKPGPVTVTIVTPDGYSLGETIFTYTDQHKEAMKEIVSSKRKLAEFFQEASKHFKSDVSEENVPQQQSGNSNEDASLEPVDVLRPLVYTAAQIGKEELLRSIFTSSAGRVIFESYRKESVLPEDVAEAHDHKEVANYLREITKRFSENDEPTSLGLIDTDWNELVRAVEEGTTCSENSDVIRLKKVPKDYHISEEEYFGDAEKSGDSEEESADRVPLGPDTVEGLLSSRKEKSEARIQKLEKEKQTLKQKVQQTLKESQILRTIILELEKELFTIKQRLHDSSEKDLENFDISCGEDDSEDARNYLEPERANTESEICKTLQDLNKDLYRNVTSLLEVPEVKEDKLKVPVTIDLLRRVSIALQKLYNSVLSCVAETCKCIEEVRRKFYDLVYHGLRAEHVYLVHRVEDLAKAEERMTEEEEKDFVELQQFQTNRQRQVDRLENLCRNLFSTNPEGAPRYTHSDPIVATGKTCHCEKDLRLALTVPDHANSKQVLPRMKNTSSVTETTSKVRFTKFKKTTMNRIFRKRERKENSCCLVSYSSKNHRDS</sequence>
<dbReference type="Proteomes" id="UP000225706">
    <property type="component" value="Unassembled WGS sequence"/>
</dbReference>
<evidence type="ECO:0000313" key="3">
    <source>
        <dbReference type="EMBL" id="PFX24326.1"/>
    </source>
</evidence>